<organism evidence="1">
    <name type="scientific">marine metagenome</name>
    <dbReference type="NCBI Taxonomy" id="408172"/>
    <lineage>
        <taxon>unclassified sequences</taxon>
        <taxon>metagenomes</taxon>
        <taxon>ecological metagenomes</taxon>
    </lineage>
</organism>
<feature type="non-terminal residue" evidence="1">
    <location>
        <position position="66"/>
    </location>
</feature>
<accession>A0A383C8T1</accession>
<sequence length="66" mass="7263">MSKLKVGPIGLIPPSAATQGIFQPEKGSGYQLVEGEHWPEEKAIDHWAVQMLTRRNPTLFPGPLIV</sequence>
<name>A0A383C8T1_9ZZZZ</name>
<protein>
    <submittedName>
        <fullName evidence="1">Uncharacterized protein</fullName>
    </submittedName>
</protein>
<reference evidence="1" key="1">
    <citation type="submission" date="2018-05" db="EMBL/GenBank/DDBJ databases">
        <authorList>
            <person name="Lanie J.A."/>
            <person name="Ng W.-L."/>
            <person name="Kazmierczak K.M."/>
            <person name="Andrzejewski T.M."/>
            <person name="Davidsen T.M."/>
            <person name="Wayne K.J."/>
            <person name="Tettelin H."/>
            <person name="Glass J.I."/>
            <person name="Rusch D."/>
            <person name="Podicherti R."/>
            <person name="Tsui H.-C.T."/>
            <person name="Winkler M.E."/>
        </authorList>
    </citation>
    <scope>NUCLEOTIDE SEQUENCE</scope>
</reference>
<evidence type="ECO:0000313" key="1">
    <source>
        <dbReference type="EMBL" id="SVE28581.1"/>
    </source>
</evidence>
<gene>
    <name evidence="1" type="ORF">METZ01_LOCUS481435</name>
</gene>
<dbReference type="EMBL" id="UINC01206788">
    <property type="protein sequence ID" value="SVE28581.1"/>
    <property type="molecule type" value="Genomic_DNA"/>
</dbReference>
<dbReference type="AlphaFoldDB" id="A0A383C8T1"/>
<proteinExistence type="predicted"/>